<dbReference type="Proteomes" id="UP000271137">
    <property type="component" value="Unassembled WGS sequence"/>
</dbReference>
<reference evidence="1 2" key="1">
    <citation type="submission" date="2018-12" db="EMBL/GenBank/DDBJ databases">
        <title>The genome sequences of strain 502.</title>
        <authorList>
            <person name="Gao J."/>
            <person name="Sun J."/>
        </authorList>
    </citation>
    <scope>NUCLEOTIDE SEQUENCE [LARGE SCALE GENOMIC DNA]</scope>
    <source>
        <strain evidence="1 2">502</strain>
    </source>
</reference>
<gene>
    <name evidence="1" type="ORF">EJO66_32095</name>
</gene>
<organism evidence="1 2">
    <name type="scientific">Variovorax beijingensis</name>
    <dbReference type="NCBI Taxonomy" id="2496117"/>
    <lineage>
        <taxon>Bacteria</taxon>
        <taxon>Pseudomonadati</taxon>
        <taxon>Pseudomonadota</taxon>
        <taxon>Betaproteobacteria</taxon>
        <taxon>Burkholderiales</taxon>
        <taxon>Comamonadaceae</taxon>
        <taxon>Variovorax</taxon>
    </lineage>
</organism>
<comment type="caution">
    <text evidence="1">The sequence shown here is derived from an EMBL/GenBank/DDBJ whole genome shotgun (WGS) entry which is preliminary data.</text>
</comment>
<protein>
    <submittedName>
        <fullName evidence="1">Uncharacterized protein</fullName>
    </submittedName>
</protein>
<evidence type="ECO:0000313" key="2">
    <source>
        <dbReference type="Proteomes" id="UP000271137"/>
    </source>
</evidence>
<accession>A0ABX9ZWW8</accession>
<dbReference type="EMBL" id="RXFQ01000049">
    <property type="protein sequence ID" value="RSZ24193.1"/>
    <property type="molecule type" value="Genomic_DNA"/>
</dbReference>
<sequence length="85" mass="9282">MVFLAITPKGLKNALREAARSGAAVWCGADAVSEEDFDTSKVRGLTRFDYQLQARDLLILADALDTIDQHHPGEVVWVEAAAAER</sequence>
<evidence type="ECO:0000313" key="1">
    <source>
        <dbReference type="EMBL" id="RSZ24193.1"/>
    </source>
</evidence>
<keyword evidence="2" id="KW-1185">Reference proteome</keyword>
<name>A0ABX9ZWW8_9BURK</name>
<proteinExistence type="predicted"/>